<sequence length="176" mass="20580">MSLHWQTIILPCFLEFAEKEGTVPGDLHILLQQYYPVIFQFARDRLSNGESFGTGESIDQFVKARLAVSFLGYIHDMNQLTQKNRRLKRLFAGWGQSSCGTHYRIAHQIHPLQVMPDNIFVTPIQNWIRVLTLRKRAPIPYQPRMSTLFRRWWMPWRMIVTLTIQNLPPPTASGET</sequence>
<proteinExistence type="predicted"/>
<reference evidence="1 2" key="1">
    <citation type="journal article" date="2018" name="Nat. Ecol. Evol.">
        <title>Pezizomycetes genomes reveal the molecular basis of ectomycorrhizal truffle lifestyle.</title>
        <authorList>
            <person name="Murat C."/>
            <person name="Payen T."/>
            <person name="Noel B."/>
            <person name="Kuo A."/>
            <person name="Morin E."/>
            <person name="Chen J."/>
            <person name="Kohler A."/>
            <person name="Krizsan K."/>
            <person name="Balestrini R."/>
            <person name="Da Silva C."/>
            <person name="Montanini B."/>
            <person name="Hainaut M."/>
            <person name="Levati E."/>
            <person name="Barry K.W."/>
            <person name="Belfiori B."/>
            <person name="Cichocki N."/>
            <person name="Clum A."/>
            <person name="Dockter R.B."/>
            <person name="Fauchery L."/>
            <person name="Guy J."/>
            <person name="Iotti M."/>
            <person name="Le Tacon F."/>
            <person name="Lindquist E.A."/>
            <person name="Lipzen A."/>
            <person name="Malagnac F."/>
            <person name="Mello A."/>
            <person name="Molinier V."/>
            <person name="Miyauchi S."/>
            <person name="Poulain J."/>
            <person name="Riccioni C."/>
            <person name="Rubini A."/>
            <person name="Sitrit Y."/>
            <person name="Splivallo R."/>
            <person name="Traeger S."/>
            <person name="Wang M."/>
            <person name="Zifcakova L."/>
            <person name="Wipf D."/>
            <person name="Zambonelli A."/>
            <person name="Paolocci F."/>
            <person name="Nowrousian M."/>
            <person name="Ottonello S."/>
            <person name="Baldrian P."/>
            <person name="Spatafora J.W."/>
            <person name="Henrissat B."/>
            <person name="Nagy L.G."/>
            <person name="Aury J.M."/>
            <person name="Wincker P."/>
            <person name="Grigoriev I.V."/>
            <person name="Bonfante P."/>
            <person name="Martin F.M."/>
        </authorList>
    </citation>
    <scope>NUCLEOTIDE SEQUENCE [LARGE SCALE GENOMIC DNA]</scope>
    <source>
        <strain evidence="1 2">120613-1</strain>
    </source>
</reference>
<keyword evidence="2" id="KW-1185">Reference proteome</keyword>
<dbReference type="Proteomes" id="UP000276215">
    <property type="component" value="Unassembled WGS sequence"/>
</dbReference>
<dbReference type="EMBL" id="ML120376">
    <property type="protein sequence ID" value="RPB00921.1"/>
    <property type="molecule type" value="Genomic_DNA"/>
</dbReference>
<organism evidence="1 2">
    <name type="scientific">Choiromyces venosus 120613-1</name>
    <dbReference type="NCBI Taxonomy" id="1336337"/>
    <lineage>
        <taxon>Eukaryota</taxon>
        <taxon>Fungi</taxon>
        <taxon>Dikarya</taxon>
        <taxon>Ascomycota</taxon>
        <taxon>Pezizomycotina</taxon>
        <taxon>Pezizomycetes</taxon>
        <taxon>Pezizales</taxon>
        <taxon>Tuberaceae</taxon>
        <taxon>Choiromyces</taxon>
    </lineage>
</organism>
<name>A0A3N4JXR5_9PEZI</name>
<dbReference type="AlphaFoldDB" id="A0A3N4JXR5"/>
<evidence type="ECO:0000313" key="1">
    <source>
        <dbReference type="EMBL" id="RPB00921.1"/>
    </source>
</evidence>
<protein>
    <submittedName>
        <fullName evidence="1">Uncharacterized protein</fullName>
    </submittedName>
</protein>
<accession>A0A3N4JXR5</accession>
<evidence type="ECO:0000313" key="2">
    <source>
        <dbReference type="Proteomes" id="UP000276215"/>
    </source>
</evidence>
<gene>
    <name evidence="1" type="ORF">L873DRAFT_712236</name>
</gene>